<evidence type="ECO:0000256" key="1">
    <source>
        <dbReference type="ARBA" id="ARBA00004167"/>
    </source>
</evidence>
<evidence type="ECO:0000256" key="3">
    <source>
        <dbReference type="ARBA" id="ARBA00022553"/>
    </source>
</evidence>
<dbReference type="Proteomes" id="UP000251960">
    <property type="component" value="Chromosome 2"/>
</dbReference>
<evidence type="ECO:0000256" key="16">
    <source>
        <dbReference type="SAM" id="MobiDB-lite"/>
    </source>
</evidence>
<gene>
    <name evidence="19" type="primary">At1g56130_6</name>
    <name evidence="19" type="ORF">Zm00014a_028734</name>
</gene>
<evidence type="ECO:0000259" key="18">
    <source>
        <dbReference type="PROSITE" id="PS50011"/>
    </source>
</evidence>
<proteinExistence type="predicted"/>
<dbReference type="PROSITE" id="PS00107">
    <property type="entry name" value="PROTEIN_KINASE_ATP"/>
    <property type="match status" value="1"/>
</dbReference>
<evidence type="ECO:0000313" key="19">
    <source>
        <dbReference type="EMBL" id="PWZ38832.1"/>
    </source>
</evidence>
<dbReference type="InterPro" id="IPR008271">
    <property type="entry name" value="Ser/Thr_kinase_AS"/>
</dbReference>
<dbReference type="ExpressionAtlas" id="A0A3L6FVF0">
    <property type="expression patterns" value="baseline and differential"/>
</dbReference>
<keyword evidence="12 17" id="KW-0472">Membrane</keyword>
<dbReference type="SUPFAM" id="SSF56112">
    <property type="entry name" value="Protein kinase-like (PK-like)"/>
    <property type="match status" value="2"/>
</dbReference>
<keyword evidence="4" id="KW-0808">Transferase</keyword>
<feature type="domain" description="Protein kinase" evidence="18">
    <location>
        <begin position="87"/>
        <end position="480"/>
    </location>
</feature>
<evidence type="ECO:0000256" key="12">
    <source>
        <dbReference type="ARBA" id="ARBA00023136"/>
    </source>
</evidence>
<evidence type="ECO:0000313" key="20">
    <source>
        <dbReference type="Proteomes" id="UP000251960"/>
    </source>
</evidence>
<evidence type="ECO:0000256" key="2">
    <source>
        <dbReference type="ARBA" id="ARBA00022527"/>
    </source>
</evidence>
<evidence type="ECO:0000256" key="17">
    <source>
        <dbReference type="SAM" id="Phobius"/>
    </source>
</evidence>
<dbReference type="PANTHER" id="PTHR47973">
    <property type="entry name" value="CYSTEINE-RICH RECEPTOR-LIKE PROTEIN KINASE 3"/>
    <property type="match status" value="1"/>
</dbReference>
<evidence type="ECO:0000256" key="6">
    <source>
        <dbReference type="ARBA" id="ARBA00022729"/>
    </source>
</evidence>
<keyword evidence="14" id="KW-0325">Glycoprotein</keyword>
<keyword evidence="13 19" id="KW-0675">Receptor</keyword>
<sequence>MREFLKSIEDFNPTVQNSAQKKASRKTGIIVGVVVGAAVLGVLALAGLCMRRQKRRKLLLEQQELYSIVGRPNVFTYGELRMSTENFSSNNLLGEGGYGSVYKGKLAEGRVVAVKQLSETSHQGKQQFAAEIGTISRVQHRSGRLNLDWPTRFEICLGIARGIAYLHEESSIRIVHRDIKASNILLDANLNPKISDFGLAKLYDDKKTHVSTKVAGTFGYLAPEYAMRGHMTEKVDVFAFGMVILETLAGRPNFDNMLDEDKLYGCCLEGNKPLLVYEYLENGSLDKALFGTSSFHFHATVTLGVQICLDIARGIAYLYEESSIRIVHRDIKASNILLDANLNPKISDFGLAKLYDVKKTHVSTKVAGTFGYLAPEYAMRGHMTEKVDVFAFGMVILETLAGRPNFDNMLDEDKVYILEWVWQLYEDKHPLDMVDPKLEEFNSGEVIRAIHVALLCTQGSPHQRPSMSRAVSMLAGDVEVGEVVNKPSYITEWQIKGGNTSSFMSNNVSGQSSMAPRSSASHTSSPFLNSVIEEGW</sequence>
<evidence type="ECO:0000256" key="11">
    <source>
        <dbReference type="ARBA" id="ARBA00022989"/>
    </source>
</evidence>
<dbReference type="GO" id="GO:0016020">
    <property type="term" value="C:membrane"/>
    <property type="evidence" value="ECO:0007669"/>
    <property type="project" value="UniProtKB-SubCell"/>
</dbReference>
<evidence type="ECO:0000256" key="15">
    <source>
        <dbReference type="PROSITE-ProRule" id="PRU10141"/>
    </source>
</evidence>
<evidence type="ECO:0000256" key="13">
    <source>
        <dbReference type="ARBA" id="ARBA00023170"/>
    </source>
</evidence>
<dbReference type="GO" id="GO:0005524">
    <property type="term" value="F:ATP binding"/>
    <property type="evidence" value="ECO:0007669"/>
    <property type="project" value="UniProtKB-UniRule"/>
</dbReference>
<reference evidence="19 20" key="1">
    <citation type="journal article" date="2018" name="Nat. Genet.">
        <title>Extensive intraspecific gene order and gene structural variations between Mo17 and other maize genomes.</title>
        <authorList>
            <person name="Sun S."/>
            <person name="Zhou Y."/>
            <person name="Chen J."/>
            <person name="Shi J."/>
            <person name="Zhao H."/>
            <person name="Zhao H."/>
            <person name="Song W."/>
            <person name="Zhang M."/>
            <person name="Cui Y."/>
            <person name="Dong X."/>
            <person name="Liu H."/>
            <person name="Ma X."/>
            <person name="Jiao Y."/>
            <person name="Wang B."/>
            <person name="Wei X."/>
            <person name="Stein J.C."/>
            <person name="Glaubitz J.C."/>
            <person name="Lu F."/>
            <person name="Yu G."/>
            <person name="Liang C."/>
            <person name="Fengler K."/>
            <person name="Li B."/>
            <person name="Rafalski A."/>
            <person name="Schnable P.S."/>
            <person name="Ware D.H."/>
            <person name="Buckler E.S."/>
            <person name="Lai J."/>
        </authorList>
    </citation>
    <scope>NUCLEOTIDE SEQUENCE [LARGE SCALE GENOMIC DNA]</scope>
    <source>
        <strain evidence="20">cv. Missouri 17</strain>
        <tissue evidence="19">Seedling</tissue>
    </source>
</reference>
<evidence type="ECO:0000256" key="8">
    <source>
        <dbReference type="ARBA" id="ARBA00022741"/>
    </source>
</evidence>
<keyword evidence="10 15" id="KW-0067">ATP-binding</keyword>
<keyword evidence="9 19" id="KW-0418">Kinase</keyword>
<dbReference type="Gene3D" id="1.10.510.10">
    <property type="entry name" value="Transferase(Phosphotransferase) domain 1"/>
    <property type="match status" value="2"/>
</dbReference>
<feature type="binding site" evidence="15">
    <location>
        <position position="115"/>
    </location>
    <ligand>
        <name>ATP</name>
        <dbReference type="ChEBI" id="CHEBI:30616"/>
    </ligand>
</feature>
<evidence type="ECO:0000256" key="4">
    <source>
        <dbReference type="ARBA" id="ARBA00022679"/>
    </source>
</evidence>
<dbReference type="InterPro" id="IPR052059">
    <property type="entry name" value="CR_Ser/Thr_kinase"/>
</dbReference>
<dbReference type="PROSITE" id="PS00108">
    <property type="entry name" value="PROTEIN_KINASE_ST"/>
    <property type="match status" value="2"/>
</dbReference>
<comment type="caution">
    <text evidence="19">The sequence shown here is derived from an EMBL/GenBank/DDBJ whole genome shotgun (WGS) entry which is preliminary data.</text>
</comment>
<dbReference type="InterPro" id="IPR017441">
    <property type="entry name" value="Protein_kinase_ATP_BS"/>
</dbReference>
<dbReference type="AlphaFoldDB" id="A0A3L6FVF0"/>
<keyword evidence="3" id="KW-0597">Phosphoprotein</keyword>
<dbReference type="SMART" id="SM00220">
    <property type="entry name" value="S_TKc"/>
    <property type="match status" value="1"/>
</dbReference>
<protein>
    <submittedName>
        <fullName evidence="19">Putative LRR receptor-like serine/threonine-protein kinase</fullName>
    </submittedName>
</protein>
<accession>A0A3L6FVF0</accession>
<keyword evidence="2" id="KW-0723">Serine/threonine-protein kinase</keyword>
<keyword evidence="11 17" id="KW-1133">Transmembrane helix</keyword>
<feature type="region of interest" description="Disordered" evidence="16">
    <location>
        <begin position="504"/>
        <end position="526"/>
    </location>
</feature>
<feature type="transmembrane region" description="Helical" evidence="17">
    <location>
        <begin position="29"/>
        <end position="50"/>
    </location>
</feature>
<evidence type="ECO:0000256" key="14">
    <source>
        <dbReference type="ARBA" id="ARBA00023180"/>
    </source>
</evidence>
<evidence type="ECO:0000256" key="10">
    <source>
        <dbReference type="ARBA" id="ARBA00022840"/>
    </source>
</evidence>
<dbReference type="PROSITE" id="PS50011">
    <property type="entry name" value="PROTEIN_KINASE_DOM"/>
    <property type="match status" value="1"/>
</dbReference>
<dbReference type="InterPro" id="IPR011009">
    <property type="entry name" value="Kinase-like_dom_sf"/>
</dbReference>
<dbReference type="FunFam" id="1.10.510.10:FF:000044">
    <property type="entry name" value="Putative LRR receptor-like serine/threonine-protein kinase"/>
    <property type="match status" value="2"/>
</dbReference>
<keyword evidence="7" id="KW-0677">Repeat</keyword>
<dbReference type="Gene3D" id="3.30.200.20">
    <property type="entry name" value="Phosphorylase Kinase, domain 1"/>
    <property type="match status" value="1"/>
</dbReference>
<dbReference type="Pfam" id="PF00069">
    <property type="entry name" value="Pkinase"/>
    <property type="match status" value="2"/>
</dbReference>
<dbReference type="InterPro" id="IPR000719">
    <property type="entry name" value="Prot_kinase_dom"/>
</dbReference>
<dbReference type="GO" id="GO:0004674">
    <property type="term" value="F:protein serine/threonine kinase activity"/>
    <property type="evidence" value="ECO:0007669"/>
    <property type="project" value="UniProtKB-KW"/>
</dbReference>
<name>A0A3L6FVF0_MAIZE</name>
<keyword evidence="6" id="KW-0732">Signal</keyword>
<evidence type="ECO:0000256" key="5">
    <source>
        <dbReference type="ARBA" id="ARBA00022692"/>
    </source>
</evidence>
<comment type="subcellular location">
    <subcellularLocation>
        <location evidence="1">Membrane</location>
        <topology evidence="1">Single-pass membrane protein</topology>
    </subcellularLocation>
</comment>
<dbReference type="EMBL" id="NCVQ01000003">
    <property type="protein sequence ID" value="PWZ38832.1"/>
    <property type="molecule type" value="Genomic_DNA"/>
</dbReference>
<evidence type="ECO:0000256" key="7">
    <source>
        <dbReference type="ARBA" id="ARBA00022737"/>
    </source>
</evidence>
<keyword evidence="8 15" id="KW-0547">Nucleotide-binding</keyword>
<organism evidence="19 20">
    <name type="scientific">Zea mays</name>
    <name type="common">Maize</name>
    <dbReference type="NCBI Taxonomy" id="4577"/>
    <lineage>
        <taxon>Eukaryota</taxon>
        <taxon>Viridiplantae</taxon>
        <taxon>Streptophyta</taxon>
        <taxon>Embryophyta</taxon>
        <taxon>Tracheophyta</taxon>
        <taxon>Spermatophyta</taxon>
        <taxon>Magnoliopsida</taxon>
        <taxon>Liliopsida</taxon>
        <taxon>Poales</taxon>
        <taxon>Poaceae</taxon>
        <taxon>PACMAD clade</taxon>
        <taxon>Panicoideae</taxon>
        <taxon>Andropogonodae</taxon>
        <taxon>Andropogoneae</taxon>
        <taxon>Tripsacinae</taxon>
        <taxon>Zea</taxon>
    </lineage>
</organism>
<keyword evidence="5 17" id="KW-0812">Transmembrane</keyword>
<evidence type="ECO:0000256" key="9">
    <source>
        <dbReference type="ARBA" id="ARBA00022777"/>
    </source>
</evidence>